<evidence type="ECO:0000256" key="2">
    <source>
        <dbReference type="SAM" id="Phobius"/>
    </source>
</evidence>
<dbReference type="Proteomes" id="UP000273828">
    <property type="component" value="Unassembled WGS sequence"/>
</dbReference>
<keyword evidence="4" id="KW-1185">Reference proteome</keyword>
<name>A0A3N6M8Q1_9EURY</name>
<evidence type="ECO:0008006" key="5">
    <source>
        <dbReference type="Google" id="ProtNLM"/>
    </source>
</evidence>
<feature type="transmembrane region" description="Helical" evidence="2">
    <location>
        <begin position="414"/>
        <end position="435"/>
    </location>
</feature>
<evidence type="ECO:0000256" key="1">
    <source>
        <dbReference type="SAM" id="MobiDB-lite"/>
    </source>
</evidence>
<evidence type="ECO:0000313" key="4">
    <source>
        <dbReference type="Proteomes" id="UP000273828"/>
    </source>
</evidence>
<organism evidence="3 4">
    <name type="scientific">Natrarchaeobius halalkaliphilus</name>
    <dbReference type="NCBI Taxonomy" id="1679091"/>
    <lineage>
        <taxon>Archaea</taxon>
        <taxon>Methanobacteriati</taxon>
        <taxon>Methanobacteriota</taxon>
        <taxon>Stenosarchaea group</taxon>
        <taxon>Halobacteria</taxon>
        <taxon>Halobacteriales</taxon>
        <taxon>Natrialbaceae</taxon>
        <taxon>Natrarchaeobius</taxon>
    </lineage>
</organism>
<keyword evidence="2" id="KW-1133">Transmembrane helix</keyword>
<protein>
    <recommendedName>
        <fullName evidence="5">PGF-pre-PGF domain-containing protein</fullName>
    </recommendedName>
</protein>
<proteinExistence type="predicted"/>
<accession>A0A3N6M8Q1</accession>
<evidence type="ECO:0000313" key="3">
    <source>
        <dbReference type="EMBL" id="RQG89846.1"/>
    </source>
</evidence>
<dbReference type="EMBL" id="REFY01000003">
    <property type="protein sequence ID" value="RQG89846.1"/>
    <property type="molecule type" value="Genomic_DNA"/>
</dbReference>
<keyword evidence="2" id="KW-0472">Membrane</keyword>
<reference evidence="3 4" key="1">
    <citation type="submission" date="2018-10" db="EMBL/GenBank/DDBJ databases">
        <title>Natrarchaeobius chitinivorans gen. nov., sp. nov., and Natrarchaeobius haloalkaliphilus sp. nov., alkaliphilic, chitin-utilizing haloarchaea from hypersaline alkaline lakes.</title>
        <authorList>
            <person name="Sorokin D.Y."/>
            <person name="Elcheninov A.G."/>
            <person name="Kostrikina N.A."/>
            <person name="Bale N.J."/>
            <person name="Sinninghe Damste J.S."/>
            <person name="Khijniak T.V."/>
            <person name="Kublanov I.V."/>
            <person name="Toshchakov S.V."/>
        </authorList>
    </citation>
    <scope>NUCLEOTIDE SEQUENCE [LARGE SCALE GENOMIC DNA]</scope>
    <source>
        <strain evidence="3 4">AArcht-Sl</strain>
    </source>
</reference>
<keyword evidence="2" id="KW-0812">Transmembrane</keyword>
<dbReference type="OrthoDB" id="103676at2157"/>
<feature type="region of interest" description="Disordered" evidence="1">
    <location>
        <begin position="311"/>
        <end position="338"/>
    </location>
</feature>
<comment type="caution">
    <text evidence="3">The sequence shown here is derived from an EMBL/GenBank/DDBJ whole genome shotgun (WGS) entry which is preliminary data.</text>
</comment>
<sequence length="439" mass="47045">MNSDALATLAVVALLVVSGIGGFAGVGSAASPATTQSSDSYVVEQGELCQPIEPLSTNRTVDSFYDYRNHETNPDSDPEDRQYSSYGTAHLQEDDTSLLMLHEGTDGMSLVVVHDRVHGDSDGGVATFDIVGLPGESEWVVQDDLYEGESNMAEWDDGDGWASASWIWADGRTDGGAINGGLNDEFAVTIHPAFNENSPFYDDDDLYDPEFHEGGEITDWQILSGDSDDPDRTPLPSLEEPVTIRTGTCDDPSITYDRSDDDVTATITDASPEDEFSLEITGESDGVVQFERLELTDLDGDQSFAFEHAAPDGLPASPDDADSLGGLTVTGESTDQPGAVTFSVDAELFDEDDLEPEAIALYEVNGSSWNESETTIHDESGETYQFSASVSSLDGFVVAQQDVEPAEDSQTYPMPGFGAGAAIGVVATLSLLWAVRYRE</sequence>
<dbReference type="RefSeq" id="WP_124177930.1">
    <property type="nucleotide sequence ID" value="NZ_REFY01000003.1"/>
</dbReference>
<gene>
    <name evidence="3" type="ORF">EA462_07465</name>
</gene>
<dbReference type="AlphaFoldDB" id="A0A3N6M8Q1"/>